<dbReference type="Proteomes" id="UP000694941">
    <property type="component" value="Unplaced"/>
</dbReference>
<evidence type="ECO:0000256" key="3">
    <source>
        <dbReference type="ARBA" id="ARBA00022537"/>
    </source>
</evidence>
<keyword evidence="4" id="KW-0677">Repeat</keyword>
<reference evidence="11 12" key="1">
    <citation type="submission" date="2025-05" db="UniProtKB">
        <authorList>
            <consortium name="RefSeq"/>
        </authorList>
    </citation>
    <scope>IDENTIFICATION</scope>
    <source>
        <tissue evidence="11 12">Muscle</tissue>
    </source>
</reference>
<dbReference type="InterPro" id="IPR036770">
    <property type="entry name" value="Ankyrin_rpt-contain_sf"/>
</dbReference>
<evidence type="ECO:0000256" key="4">
    <source>
        <dbReference type="ARBA" id="ARBA00022737"/>
    </source>
</evidence>
<dbReference type="Pfam" id="PF12796">
    <property type="entry name" value="Ank_2"/>
    <property type="match status" value="1"/>
</dbReference>
<evidence type="ECO:0000313" key="10">
    <source>
        <dbReference type="Proteomes" id="UP000694941"/>
    </source>
</evidence>
<evidence type="ECO:0000313" key="12">
    <source>
        <dbReference type="RefSeq" id="XP_013794651.1"/>
    </source>
</evidence>
<keyword evidence="5" id="KW-0638">Presynaptic neurotoxin</keyword>
<dbReference type="Gene3D" id="1.25.40.20">
    <property type="entry name" value="Ankyrin repeat-containing domain"/>
    <property type="match status" value="2"/>
</dbReference>
<evidence type="ECO:0000313" key="11">
    <source>
        <dbReference type="RefSeq" id="XP_013794650.1"/>
    </source>
</evidence>
<organism evidence="10 11">
    <name type="scientific">Limulus polyphemus</name>
    <name type="common">Atlantic horseshoe crab</name>
    <dbReference type="NCBI Taxonomy" id="6850"/>
    <lineage>
        <taxon>Eukaryota</taxon>
        <taxon>Metazoa</taxon>
        <taxon>Ecdysozoa</taxon>
        <taxon>Arthropoda</taxon>
        <taxon>Chelicerata</taxon>
        <taxon>Merostomata</taxon>
        <taxon>Xiphosura</taxon>
        <taxon>Limulidae</taxon>
        <taxon>Limulus</taxon>
    </lineage>
</organism>
<gene>
    <name evidence="11 12" type="primary">LOC106478639</name>
</gene>
<evidence type="ECO:0000256" key="5">
    <source>
        <dbReference type="ARBA" id="ARBA00023028"/>
    </source>
</evidence>
<dbReference type="SMART" id="SM00248">
    <property type="entry name" value="ANK"/>
    <property type="match status" value="5"/>
</dbReference>
<dbReference type="RefSeq" id="XP_013794650.1">
    <property type="nucleotide sequence ID" value="XM_013939196.2"/>
</dbReference>
<comment type="subcellular location">
    <subcellularLocation>
        <location evidence="1">Target cell membrane</location>
    </subcellularLocation>
</comment>
<keyword evidence="10" id="KW-1185">Reference proteome</keyword>
<feature type="repeat" description="ANK" evidence="8">
    <location>
        <begin position="1013"/>
        <end position="1051"/>
    </location>
</feature>
<dbReference type="RefSeq" id="XP_013794651.1">
    <property type="nucleotide sequence ID" value="XM_013939197.2"/>
</dbReference>
<dbReference type="Pfam" id="PF00023">
    <property type="entry name" value="Ank"/>
    <property type="match status" value="1"/>
</dbReference>
<keyword evidence="2" id="KW-0268">Exocytosis</keyword>
<evidence type="ECO:0000256" key="6">
    <source>
        <dbReference type="ARBA" id="ARBA00023043"/>
    </source>
</evidence>
<evidence type="ECO:0000256" key="1">
    <source>
        <dbReference type="ARBA" id="ARBA00004175"/>
    </source>
</evidence>
<feature type="compositionally biased region" description="Basic and acidic residues" evidence="9">
    <location>
        <begin position="123"/>
        <end position="138"/>
    </location>
</feature>
<dbReference type="PROSITE" id="PS50088">
    <property type="entry name" value="ANK_REPEAT"/>
    <property type="match status" value="3"/>
</dbReference>
<feature type="repeat" description="ANK" evidence="8">
    <location>
        <begin position="888"/>
        <end position="922"/>
    </location>
</feature>
<dbReference type="PANTHER" id="PTHR24124">
    <property type="entry name" value="ANKYRIN REPEAT FAMILY A"/>
    <property type="match status" value="1"/>
</dbReference>
<proteinExistence type="predicted"/>
<keyword evidence="3" id="KW-1052">Target cell membrane</keyword>
<keyword evidence="5" id="KW-0528">Neurotoxin</keyword>
<evidence type="ECO:0000256" key="7">
    <source>
        <dbReference type="ARBA" id="ARBA00023298"/>
    </source>
</evidence>
<keyword evidence="7" id="KW-0472">Membrane</keyword>
<protein>
    <submittedName>
        <fullName evidence="11 12">Uncharacterized protein LOC106478639</fullName>
    </submittedName>
</protein>
<name>A0ABM1C5M4_LIMPO</name>
<dbReference type="PROSITE" id="PS50297">
    <property type="entry name" value="ANK_REP_REGION"/>
    <property type="match status" value="2"/>
</dbReference>
<dbReference type="SUPFAM" id="SSF48403">
    <property type="entry name" value="Ankyrin repeat"/>
    <property type="match status" value="1"/>
</dbReference>
<dbReference type="PANTHER" id="PTHR24124:SF14">
    <property type="entry name" value="CHROMOSOME UNDETERMINED SCAFFOLD_25, WHOLE GENOME SHOTGUN SEQUENCE"/>
    <property type="match status" value="1"/>
</dbReference>
<feature type="region of interest" description="Disordered" evidence="9">
    <location>
        <begin position="119"/>
        <end position="151"/>
    </location>
</feature>
<dbReference type="Pfam" id="PF13637">
    <property type="entry name" value="Ank_4"/>
    <property type="match status" value="1"/>
</dbReference>
<keyword evidence="5" id="KW-0800">Toxin</keyword>
<dbReference type="GeneID" id="106478639"/>
<evidence type="ECO:0000256" key="8">
    <source>
        <dbReference type="PROSITE-ProRule" id="PRU00023"/>
    </source>
</evidence>
<feature type="repeat" description="ANK" evidence="8">
    <location>
        <begin position="853"/>
        <end position="887"/>
    </location>
</feature>
<keyword evidence="6 8" id="KW-0040">ANK repeat</keyword>
<accession>A0ABM1C5M4</accession>
<sequence>MKTISNSYKMTSIGGIDNPCENKIFKNFNMTNFIGIENICENKMSYDDNKMTNNSGIHNPFKNSVSNSDCKMTNTSVISLCEKDYVEKFTETCIDACKKLQTSSNCDIEKITERIDSISLNETDNKGSKDQQESKNTSRSDFLSEEVEHHSEEKIVVRGPVNINDDKRTAYPSSKKLVSTNVKSNIQKVLNNKNFSEVLSITTKPFMSGGIVISQRLEPESQHLSIGATYSVHSPDSSTSPGSFYSNNLTSPFSEELQSPFSDVSCASELCGDESCIDLLDSSSPVPENIWEFVMECEENQHCNNVINKSDPSISKSCKGWDEHILFQKFIQDKDNLQQPNETSSHSDDYNSFKNFIESQEHALKNYSTDFKCQQSDSFNSTCNPQNSMGSVTSQSILYSTSNAHCSSFEQNSFSDLDSFPIQNPTDIHDSLSVNQSDIFQKSNIIPDASFNLPSTFQNQSIHCDSSSNYCNYILQIPNTSLLDNKNTVVQVPVTNVSVDCSPYSENTRTQQKANVNKMQNYSDDVKVSLSNQDLSLQNFSIVDCSKSCGFQNTSSVQKGFSSLQEQQLIVRDNTLSNQNFVTEFIETIDLATTSNALQSSCTTQIPGSITTNSSSQNPDNAQIVDSTEFNNPAQNFNATKTNCELQKNSVSENFNTTVSSCIGNDSKHNFQSHNSIPAAIRDNCKRVPQILSQQNCVNGSLSTVTWIISNKVLPRTRRILPKPDKNQVVSESSDSCQMLLSTQNCKVTSQVKNRKERFGHKFKYKGSALEELRKTMNSKDIDKYSLKVNLKMANEPEKNEFIFKMDEYGSFIHRAIKTNNLVQTFVLLKNWKLVRENQRINYIKEINSQDKDGRTLLHCAVLGMPHTPLLTKAILELGADITIKDAKGESPLHYAACRGLDFVEVLQVLTDMSGNVNIKNSNGQTPLHYAVLNHGAKHKNEKEKSDQNGVVDNCTTIRLLLEKKALLTCQDSQGQTPIHYAVRNHKGIEILKLFNKHSPECPKEAINIQDVNGQSALHLAAKDSLSNSTTHLELVKILIANGAMTQVKDKNNKLPMDLVPEGNREVVSVLQSIWTRNGWIVQNSTVNTKHPNQP</sequence>
<evidence type="ECO:0000256" key="9">
    <source>
        <dbReference type="SAM" id="MobiDB-lite"/>
    </source>
</evidence>
<evidence type="ECO:0000256" key="2">
    <source>
        <dbReference type="ARBA" id="ARBA00022483"/>
    </source>
</evidence>
<dbReference type="InterPro" id="IPR002110">
    <property type="entry name" value="Ankyrin_rpt"/>
</dbReference>
<keyword evidence="7" id="KW-1053">Target membrane</keyword>